<accession>A0AAV3NRH4</accession>
<sequence>MFLRSHLGKVPRVHDQREMDRAQSRYIQGSAETSGSVGGVKQIHIEVGDRSLPFFKKIRQTSKKPFERDEECTKAFSELQVYLGSPKLLTRHEGGVELNEFDIQYLPRGGMKAQTLANFVLECTARVPEVVSGPRDVATSKIPPWKLYADGTSNEKGAGAGILIKGPNGEVFEPVLKEVEDWRSPIARYLGIDLVGQFLKPPVKYKDAIVAVDYFSKWVEIAPLRSTTSEAIKEFIWKKIITRYGIPKILVSDNRLRFDSKVEVMNRTIFTGIKNNLLESSTQWYKELDRILWSYRTTSSNSTGETCFSLVYGTEAVLPIEELSEKEIDHTWHEVYLKKYYV</sequence>
<organism evidence="2 3">
    <name type="scientific">Lithospermum erythrorhizon</name>
    <name type="common">Purple gromwell</name>
    <name type="synonym">Lithospermum officinale var. erythrorhizon</name>
    <dbReference type="NCBI Taxonomy" id="34254"/>
    <lineage>
        <taxon>Eukaryota</taxon>
        <taxon>Viridiplantae</taxon>
        <taxon>Streptophyta</taxon>
        <taxon>Embryophyta</taxon>
        <taxon>Tracheophyta</taxon>
        <taxon>Spermatophyta</taxon>
        <taxon>Magnoliopsida</taxon>
        <taxon>eudicotyledons</taxon>
        <taxon>Gunneridae</taxon>
        <taxon>Pentapetalae</taxon>
        <taxon>asterids</taxon>
        <taxon>lamiids</taxon>
        <taxon>Boraginales</taxon>
        <taxon>Boraginaceae</taxon>
        <taxon>Boraginoideae</taxon>
        <taxon>Lithospermeae</taxon>
        <taxon>Lithospermum</taxon>
    </lineage>
</organism>
<protein>
    <recommendedName>
        <fullName evidence="1">Integrase catalytic domain-containing protein</fullName>
    </recommendedName>
</protein>
<dbReference type="GO" id="GO:0015074">
    <property type="term" value="P:DNA integration"/>
    <property type="evidence" value="ECO:0007669"/>
    <property type="project" value="InterPro"/>
</dbReference>
<dbReference type="GO" id="GO:0003676">
    <property type="term" value="F:nucleic acid binding"/>
    <property type="evidence" value="ECO:0007669"/>
    <property type="project" value="InterPro"/>
</dbReference>
<dbReference type="Proteomes" id="UP001454036">
    <property type="component" value="Unassembled WGS sequence"/>
</dbReference>
<dbReference type="SUPFAM" id="SSF53098">
    <property type="entry name" value="Ribonuclease H-like"/>
    <property type="match status" value="1"/>
</dbReference>
<keyword evidence="3" id="KW-1185">Reference proteome</keyword>
<comment type="caution">
    <text evidence="2">The sequence shown here is derived from an EMBL/GenBank/DDBJ whole genome shotgun (WGS) entry which is preliminary data.</text>
</comment>
<gene>
    <name evidence="2" type="ORF">LIER_02869</name>
</gene>
<dbReference type="AlphaFoldDB" id="A0AAV3NRH4"/>
<dbReference type="EMBL" id="BAABME010000329">
    <property type="protein sequence ID" value="GAA0141814.1"/>
    <property type="molecule type" value="Genomic_DNA"/>
</dbReference>
<dbReference type="InterPro" id="IPR036397">
    <property type="entry name" value="RNaseH_sf"/>
</dbReference>
<evidence type="ECO:0000313" key="3">
    <source>
        <dbReference type="Proteomes" id="UP001454036"/>
    </source>
</evidence>
<evidence type="ECO:0000259" key="1">
    <source>
        <dbReference type="PROSITE" id="PS50994"/>
    </source>
</evidence>
<dbReference type="PANTHER" id="PTHR48475:SF1">
    <property type="entry name" value="RNASE H TYPE-1 DOMAIN-CONTAINING PROTEIN"/>
    <property type="match status" value="1"/>
</dbReference>
<name>A0AAV3NRH4_LITER</name>
<reference evidence="2 3" key="1">
    <citation type="submission" date="2024-01" db="EMBL/GenBank/DDBJ databases">
        <title>The complete chloroplast genome sequence of Lithospermum erythrorhizon: insights into the phylogenetic relationship among Boraginaceae species and the maternal lineages of purple gromwells.</title>
        <authorList>
            <person name="Okada T."/>
            <person name="Watanabe K."/>
        </authorList>
    </citation>
    <scope>NUCLEOTIDE SEQUENCE [LARGE SCALE GENOMIC DNA]</scope>
</reference>
<evidence type="ECO:0000313" key="2">
    <source>
        <dbReference type="EMBL" id="GAA0141814.1"/>
    </source>
</evidence>
<dbReference type="PANTHER" id="PTHR48475">
    <property type="entry name" value="RIBONUCLEASE H"/>
    <property type="match status" value="1"/>
</dbReference>
<dbReference type="Gene3D" id="3.30.420.10">
    <property type="entry name" value="Ribonuclease H-like superfamily/Ribonuclease H"/>
    <property type="match status" value="2"/>
</dbReference>
<proteinExistence type="predicted"/>
<dbReference type="PROSITE" id="PS50994">
    <property type="entry name" value="INTEGRASE"/>
    <property type="match status" value="1"/>
</dbReference>
<feature type="domain" description="Integrase catalytic" evidence="1">
    <location>
        <begin position="181"/>
        <end position="274"/>
    </location>
</feature>
<dbReference type="InterPro" id="IPR012337">
    <property type="entry name" value="RNaseH-like_sf"/>
</dbReference>
<dbReference type="InterPro" id="IPR001584">
    <property type="entry name" value="Integrase_cat-core"/>
</dbReference>